<evidence type="ECO:0000313" key="2">
    <source>
        <dbReference type="EMBL" id="KAH7039914.1"/>
    </source>
</evidence>
<comment type="caution">
    <text evidence="2">The sequence shown here is derived from an EMBL/GenBank/DDBJ whole genome shotgun (WGS) entry which is preliminary data.</text>
</comment>
<feature type="compositionally biased region" description="Basic and acidic residues" evidence="1">
    <location>
        <begin position="270"/>
        <end position="279"/>
    </location>
</feature>
<feature type="compositionally biased region" description="Low complexity" evidence="1">
    <location>
        <begin position="193"/>
        <end position="203"/>
    </location>
</feature>
<feature type="compositionally biased region" description="Acidic residues" evidence="1">
    <location>
        <begin position="249"/>
        <end position="264"/>
    </location>
</feature>
<evidence type="ECO:0000256" key="1">
    <source>
        <dbReference type="SAM" id="MobiDB-lite"/>
    </source>
</evidence>
<feature type="region of interest" description="Disordered" evidence="1">
    <location>
        <begin position="123"/>
        <end position="178"/>
    </location>
</feature>
<evidence type="ECO:0000313" key="3">
    <source>
        <dbReference type="Proteomes" id="UP000756346"/>
    </source>
</evidence>
<feature type="compositionally biased region" description="Basic residues" evidence="1">
    <location>
        <begin position="204"/>
        <end position="220"/>
    </location>
</feature>
<feature type="region of interest" description="Disordered" evidence="1">
    <location>
        <begin position="193"/>
        <end position="279"/>
    </location>
</feature>
<dbReference type="AlphaFoldDB" id="A0A9P9BZA8"/>
<accession>A0A9P9BZA8</accession>
<organism evidence="2 3">
    <name type="scientific">Microdochium trichocladiopsis</name>
    <dbReference type="NCBI Taxonomy" id="1682393"/>
    <lineage>
        <taxon>Eukaryota</taxon>
        <taxon>Fungi</taxon>
        <taxon>Dikarya</taxon>
        <taxon>Ascomycota</taxon>
        <taxon>Pezizomycotina</taxon>
        <taxon>Sordariomycetes</taxon>
        <taxon>Xylariomycetidae</taxon>
        <taxon>Xylariales</taxon>
        <taxon>Microdochiaceae</taxon>
        <taxon>Microdochium</taxon>
    </lineage>
</organism>
<dbReference type="RefSeq" id="XP_046017969.1">
    <property type="nucleotide sequence ID" value="XM_046152157.1"/>
</dbReference>
<feature type="compositionally biased region" description="Basic residues" evidence="1">
    <location>
        <begin position="338"/>
        <end position="350"/>
    </location>
</feature>
<dbReference type="GeneID" id="70181703"/>
<keyword evidence="3" id="KW-1185">Reference proteome</keyword>
<feature type="region of interest" description="Disordered" evidence="1">
    <location>
        <begin position="335"/>
        <end position="385"/>
    </location>
</feature>
<proteinExistence type="predicted"/>
<gene>
    <name evidence="2" type="ORF">B0I36DRAFT_309598</name>
</gene>
<dbReference type="EMBL" id="JAGTJQ010000001">
    <property type="protein sequence ID" value="KAH7039914.1"/>
    <property type="molecule type" value="Genomic_DNA"/>
</dbReference>
<sequence>MCQMNSVFQTLAAGGARAAPVRTCNKEPEVASGSPWCKEHHQCPVEGCGRFREVFGDWIADTCAEHSRRTCDWPPGCKRTPTPSSRGCHLHRCTFPACPRLRGLATGSTHCPEHTCLEPGCVKRRSTRTTPHPPSRHGGSGNGTISPATVEALFTGLMDNNNGRRGGRGEGRRTSSNSFPWLGDLLSAAAAAADTSNLAPSSQPRRRASRGQQHHRRQVHFRPNNQDRQHPSPHPPSRSRRRRPPYPPDSDESDFSDSEQDYQDQQEQQQQEREQRQQDVLDSVASALHDAGVLSSQNDDGDDHGGGRVSRIPTSVYCDSHRCFVQGCSARRVGWRRDSHHHHHQRRPRRDRGGDDRGSGSGSDDDDCHHHQAGTRSGSDSASDDSIAEEEVIYCEAHRCQYSARRQRLVYDEMIQDYRPAAGRAGRGRWWKCGKRARHGGLCREHSEANGSHADGEVRGNGRFGWGWTPQGGRERGHGPGSWEFRDIGLGWSGIPRGGGDGGGGAWGHGYSTIRW</sequence>
<name>A0A9P9BZA8_9PEZI</name>
<protein>
    <submittedName>
        <fullName evidence="2">Uncharacterized protein</fullName>
    </submittedName>
</protein>
<reference evidence="2" key="1">
    <citation type="journal article" date="2021" name="Nat. Commun.">
        <title>Genetic determinants of endophytism in the Arabidopsis root mycobiome.</title>
        <authorList>
            <person name="Mesny F."/>
            <person name="Miyauchi S."/>
            <person name="Thiergart T."/>
            <person name="Pickel B."/>
            <person name="Atanasova L."/>
            <person name="Karlsson M."/>
            <person name="Huettel B."/>
            <person name="Barry K.W."/>
            <person name="Haridas S."/>
            <person name="Chen C."/>
            <person name="Bauer D."/>
            <person name="Andreopoulos W."/>
            <person name="Pangilinan J."/>
            <person name="LaButti K."/>
            <person name="Riley R."/>
            <person name="Lipzen A."/>
            <person name="Clum A."/>
            <person name="Drula E."/>
            <person name="Henrissat B."/>
            <person name="Kohler A."/>
            <person name="Grigoriev I.V."/>
            <person name="Martin F.M."/>
            <person name="Hacquard S."/>
        </authorList>
    </citation>
    <scope>NUCLEOTIDE SEQUENCE</scope>
    <source>
        <strain evidence="2">MPI-CAGE-CH-0230</strain>
    </source>
</reference>
<dbReference type="Proteomes" id="UP000756346">
    <property type="component" value="Unassembled WGS sequence"/>
</dbReference>